<dbReference type="GO" id="GO:0005737">
    <property type="term" value="C:cytoplasm"/>
    <property type="evidence" value="ECO:0007669"/>
    <property type="project" value="TreeGrafter"/>
</dbReference>
<dbReference type="SFLD" id="SFLDG01082">
    <property type="entry name" value="B12-binding_domain_containing"/>
    <property type="match status" value="1"/>
</dbReference>
<dbReference type="PANTHER" id="PTHR13932:SF9">
    <property type="entry name" value="COPROPORPHYRINOGEN III OXIDASE"/>
    <property type="match status" value="1"/>
</dbReference>
<keyword evidence="2" id="KW-0479">Metal-binding</keyword>
<reference evidence="6 7" key="1">
    <citation type="submission" date="2017-10" db="EMBL/GenBank/DDBJ databases">
        <title>Novel microbial diversity and functional potential in the marine mammal oral microbiome.</title>
        <authorList>
            <person name="Dudek N.K."/>
            <person name="Sun C.L."/>
            <person name="Burstein D."/>
            <person name="Kantor R.S."/>
            <person name="Aliaga Goltsman D.S."/>
            <person name="Bik E.M."/>
            <person name="Thomas B.C."/>
            <person name="Banfield J.F."/>
            <person name="Relman D.A."/>
        </authorList>
    </citation>
    <scope>NUCLEOTIDE SEQUENCE [LARGE SCALE GENOMIC DNA]</scope>
    <source>
        <strain evidence="6">DOLZORAL124_49_17</strain>
    </source>
</reference>
<organism evidence="6 7">
    <name type="scientific">candidate division KSB3 bacterium</name>
    <dbReference type="NCBI Taxonomy" id="2044937"/>
    <lineage>
        <taxon>Bacteria</taxon>
        <taxon>candidate division KSB3</taxon>
    </lineage>
</organism>
<gene>
    <name evidence="6" type="ORF">CSB45_15285</name>
</gene>
<dbReference type="GO" id="GO:0051539">
    <property type="term" value="F:4 iron, 4 sulfur cluster binding"/>
    <property type="evidence" value="ECO:0007669"/>
    <property type="project" value="TreeGrafter"/>
</dbReference>
<evidence type="ECO:0000259" key="5">
    <source>
        <dbReference type="PROSITE" id="PS51918"/>
    </source>
</evidence>
<dbReference type="GO" id="GO:0046872">
    <property type="term" value="F:metal ion binding"/>
    <property type="evidence" value="ECO:0007669"/>
    <property type="project" value="UniProtKB-KW"/>
</dbReference>
<dbReference type="PROSITE" id="PS51918">
    <property type="entry name" value="RADICAL_SAM"/>
    <property type="match status" value="1"/>
</dbReference>
<dbReference type="InterPro" id="IPR026332">
    <property type="entry name" value="HutW"/>
</dbReference>
<dbReference type="InterPro" id="IPR006638">
    <property type="entry name" value="Elp3/MiaA/NifB-like_rSAM"/>
</dbReference>
<name>A0A2G6E0Z6_9BACT</name>
<dbReference type="SMART" id="SM00729">
    <property type="entry name" value="Elp3"/>
    <property type="match status" value="1"/>
</dbReference>
<dbReference type="Proteomes" id="UP000229740">
    <property type="component" value="Unassembled WGS sequence"/>
</dbReference>
<dbReference type="InterPro" id="IPR013785">
    <property type="entry name" value="Aldolase_TIM"/>
</dbReference>
<dbReference type="CDD" id="cd01335">
    <property type="entry name" value="Radical_SAM"/>
    <property type="match status" value="1"/>
</dbReference>
<protein>
    <submittedName>
        <fullName evidence="6">Heme anaerobic degradation radical SAM methyltransferase ChuW/HutW</fullName>
    </submittedName>
</protein>
<evidence type="ECO:0000313" key="6">
    <source>
        <dbReference type="EMBL" id="PID55582.1"/>
    </source>
</evidence>
<evidence type="ECO:0000256" key="2">
    <source>
        <dbReference type="ARBA" id="ARBA00022723"/>
    </source>
</evidence>
<dbReference type="EMBL" id="PDPS01000061">
    <property type="protein sequence ID" value="PID55582.1"/>
    <property type="molecule type" value="Genomic_DNA"/>
</dbReference>
<keyword evidence="6" id="KW-0489">Methyltransferase</keyword>
<evidence type="ECO:0000313" key="7">
    <source>
        <dbReference type="Proteomes" id="UP000229740"/>
    </source>
</evidence>
<dbReference type="GO" id="GO:0008168">
    <property type="term" value="F:methyltransferase activity"/>
    <property type="evidence" value="ECO:0007669"/>
    <property type="project" value="UniProtKB-KW"/>
</dbReference>
<dbReference type="SFLD" id="SFLDF00311">
    <property type="entry name" value="heme_degradation_proteins_(Hut"/>
    <property type="match status" value="1"/>
</dbReference>
<comment type="caution">
    <text evidence="6">The sequence shown here is derived from an EMBL/GenBank/DDBJ whole genome shotgun (WGS) entry which is preliminary data.</text>
</comment>
<dbReference type="SFLD" id="SFLDS00029">
    <property type="entry name" value="Radical_SAM"/>
    <property type="match status" value="1"/>
</dbReference>
<dbReference type="Gene3D" id="3.20.20.70">
    <property type="entry name" value="Aldolase class I"/>
    <property type="match status" value="1"/>
</dbReference>
<keyword evidence="6" id="KW-0808">Transferase</keyword>
<dbReference type="SUPFAM" id="SSF102114">
    <property type="entry name" value="Radical SAM enzymes"/>
    <property type="match status" value="1"/>
</dbReference>
<proteinExistence type="predicted"/>
<keyword evidence="3" id="KW-0408">Iron</keyword>
<accession>A0A2G6E0Z6</accession>
<dbReference type="PANTHER" id="PTHR13932">
    <property type="entry name" value="COPROPORPHYRINIGEN III OXIDASE"/>
    <property type="match status" value="1"/>
</dbReference>
<feature type="domain" description="Radical SAM core" evidence="5">
    <location>
        <begin position="57"/>
        <end position="296"/>
    </location>
</feature>
<sequence length="454" mass="51702">MNHLMQMNHEQHFFAREDVDPLPHAFEKKAVIHPGMMGGKRIPQDQASTRWTELLHTERHGKTVAYFHLPFCENRCPFCGFYKNLMKPEASRFYTDMLIQELEAESETPAVKNGPVHAVYFGGGTPTAFDADDLKRLLQAVRRCLPLAGDCEITVEGRIYHFDPQKMEACFEGGANRFSIGVQSFDTDIRRSMGRIASRDTVLRSLEKLRDMDRGVVVIDLIYGLPGQTMDIWRDDVSTLLELGLDGADLYQLNVFHGGPLEQAIQSAKVPPAADIPQQSEMFANGVALMQKARYRRLSICHWGNGTRERNIYNQLMKSGAHCLAYGSGAGGSLHGYEYFTINDLEQYRSAIRQDTKPLMMLMTPPKHHDFIKFLTGQLELGRIDLRRASRTFQCKLESIYQPLLEQWQRVGLIELDQQGWLTLTLAGEFWQVNLTQALIQYFNMFSQKAGNVT</sequence>
<dbReference type="NCBIfam" id="TIGR04107">
    <property type="entry name" value="rSAM_HutW"/>
    <property type="match status" value="1"/>
</dbReference>
<evidence type="ECO:0000256" key="1">
    <source>
        <dbReference type="ARBA" id="ARBA00022691"/>
    </source>
</evidence>
<dbReference type="InterPro" id="IPR034505">
    <property type="entry name" value="Coproporphyrinogen-III_oxidase"/>
</dbReference>
<keyword evidence="4" id="KW-0411">Iron-sulfur</keyword>
<dbReference type="SFLD" id="SFLDG01065">
    <property type="entry name" value="anaerobic_coproporphyrinogen-I"/>
    <property type="match status" value="1"/>
</dbReference>
<dbReference type="GO" id="GO:0006779">
    <property type="term" value="P:porphyrin-containing compound biosynthetic process"/>
    <property type="evidence" value="ECO:0007669"/>
    <property type="project" value="TreeGrafter"/>
</dbReference>
<dbReference type="AlphaFoldDB" id="A0A2G6E0Z6"/>
<dbReference type="InterPro" id="IPR007197">
    <property type="entry name" value="rSAM"/>
</dbReference>
<evidence type="ECO:0000256" key="3">
    <source>
        <dbReference type="ARBA" id="ARBA00023004"/>
    </source>
</evidence>
<keyword evidence="1" id="KW-0949">S-adenosyl-L-methionine</keyword>
<dbReference type="Pfam" id="PF04055">
    <property type="entry name" value="Radical_SAM"/>
    <property type="match status" value="1"/>
</dbReference>
<dbReference type="InterPro" id="IPR058240">
    <property type="entry name" value="rSAM_sf"/>
</dbReference>
<evidence type="ECO:0000256" key="4">
    <source>
        <dbReference type="ARBA" id="ARBA00023014"/>
    </source>
</evidence>
<dbReference type="GO" id="GO:0032259">
    <property type="term" value="P:methylation"/>
    <property type="evidence" value="ECO:0007669"/>
    <property type="project" value="UniProtKB-KW"/>
</dbReference>